<sequence length="119" mass="13912">MNRFVQFSFIFLSSLYTCALSQSIKRVDLKKNHNVKNHKTELFYQGTGKTLEDLVLRRGQTANRNLDAQNIHLSFKFGFDKNPFEVMPRKNQNGWSLKTKLINSRTIEAKINIYDDAVR</sequence>
<proteinExistence type="predicted"/>
<feature type="signal peptide" evidence="1">
    <location>
        <begin position="1"/>
        <end position="21"/>
    </location>
</feature>
<dbReference type="InterPro" id="IPR014756">
    <property type="entry name" value="Ig_E-set"/>
</dbReference>
<dbReference type="Proteomes" id="UP000285301">
    <property type="component" value="Unassembled WGS sequence"/>
</dbReference>
<accession>A0A3S3P2D7</accession>
<dbReference type="SUPFAM" id="SSF81296">
    <property type="entry name" value="E set domains"/>
    <property type="match status" value="1"/>
</dbReference>
<protein>
    <submittedName>
        <fullName evidence="2">Uncharacterized protein</fullName>
    </submittedName>
</protein>
<organism evidence="2 3">
    <name type="scientific">Dinothrombium tinctorium</name>
    <dbReference type="NCBI Taxonomy" id="1965070"/>
    <lineage>
        <taxon>Eukaryota</taxon>
        <taxon>Metazoa</taxon>
        <taxon>Ecdysozoa</taxon>
        <taxon>Arthropoda</taxon>
        <taxon>Chelicerata</taxon>
        <taxon>Arachnida</taxon>
        <taxon>Acari</taxon>
        <taxon>Acariformes</taxon>
        <taxon>Trombidiformes</taxon>
        <taxon>Prostigmata</taxon>
        <taxon>Anystina</taxon>
        <taxon>Parasitengona</taxon>
        <taxon>Trombidioidea</taxon>
        <taxon>Trombidiidae</taxon>
        <taxon>Dinothrombium</taxon>
    </lineage>
</organism>
<dbReference type="AlphaFoldDB" id="A0A3S3P2D7"/>
<gene>
    <name evidence="2" type="ORF">B4U79_18815</name>
</gene>
<comment type="caution">
    <text evidence="2">The sequence shown here is derived from an EMBL/GenBank/DDBJ whole genome shotgun (WGS) entry which is preliminary data.</text>
</comment>
<dbReference type="InterPro" id="IPR013783">
    <property type="entry name" value="Ig-like_fold"/>
</dbReference>
<reference evidence="2 3" key="1">
    <citation type="journal article" date="2018" name="Gigascience">
        <title>Genomes of trombidid mites reveal novel predicted allergens and laterally-transferred genes associated with secondary metabolism.</title>
        <authorList>
            <person name="Dong X."/>
            <person name="Chaisiri K."/>
            <person name="Xia D."/>
            <person name="Armstrong S.D."/>
            <person name="Fang Y."/>
            <person name="Donnelly M.J."/>
            <person name="Kadowaki T."/>
            <person name="McGarry J.W."/>
            <person name="Darby A.C."/>
            <person name="Makepeace B.L."/>
        </authorList>
    </citation>
    <scope>NUCLEOTIDE SEQUENCE [LARGE SCALE GENOMIC DNA]</scope>
    <source>
        <strain evidence="2">UoL-WK</strain>
    </source>
</reference>
<keyword evidence="1" id="KW-0732">Signal</keyword>
<evidence type="ECO:0000256" key="1">
    <source>
        <dbReference type="SAM" id="SignalP"/>
    </source>
</evidence>
<feature type="chain" id="PRO_5018743303" evidence="1">
    <location>
        <begin position="22"/>
        <end position="119"/>
    </location>
</feature>
<evidence type="ECO:0000313" key="2">
    <source>
        <dbReference type="EMBL" id="RWR99272.1"/>
    </source>
</evidence>
<keyword evidence="3" id="KW-1185">Reference proteome</keyword>
<evidence type="ECO:0000313" key="3">
    <source>
        <dbReference type="Proteomes" id="UP000285301"/>
    </source>
</evidence>
<name>A0A3S3P2D7_9ACAR</name>
<dbReference type="EMBL" id="NCKU01016022">
    <property type="protein sequence ID" value="RWR99272.1"/>
    <property type="molecule type" value="Genomic_DNA"/>
</dbReference>
<dbReference type="Gene3D" id="2.60.40.10">
    <property type="entry name" value="Immunoglobulins"/>
    <property type="match status" value="1"/>
</dbReference>